<keyword evidence="2" id="KW-1185">Reference proteome</keyword>
<dbReference type="InterPro" id="IPR021858">
    <property type="entry name" value="Fun_TF"/>
</dbReference>
<dbReference type="OMA" id="VMQIVNH"/>
<evidence type="ECO:0000313" key="1">
    <source>
        <dbReference type="EMBL" id="CRG86883.1"/>
    </source>
</evidence>
<accession>A0A0U1LTZ2</accession>
<dbReference type="AlphaFoldDB" id="A0A0U1LTZ2"/>
<evidence type="ECO:0000313" key="2">
    <source>
        <dbReference type="Proteomes" id="UP000054383"/>
    </source>
</evidence>
<dbReference type="PANTHER" id="PTHR37540">
    <property type="entry name" value="TRANSCRIPTION FACTOR (ACR-2), PUTATIVE-RELATED-RELATED"/>
    <property type="match status" value="1"/>
</dbReference>
<proteinExistence type="predicted"/>
<reference evidence="1 2" key="1">
    <citation type="submission" date="2015-04" db="EMBL/GenBank/DDBJ databases">
        <authorList>
            <person name="Syromyatnikov M.Y."/>
            <person name="Popov V.N."/>
        </authorList>
    </citation>
    <scope>NUCLEOTIDE SEQUENCE [LARGE SCALE GENOMIC DNA]</scope>
    <source>
        <strain evidence="1">WF-38-12</strain>
    </source>
</reference>
<dbReference type="STRING" id="28573.A0A0U1LTZ2"/>
<dbReference type="PANTHER" id="PTHR37540:SF5">
    <property type="entry name" value="TRANSCRIPTION FACTOR DOMAIN-CONTAINING PROTEIN"/>
    <property type="match status" value="1"/>
</dbReference>
<gene>
    <name evidence="1" type="ORF">PISL3812_03895</name>
</gene>
<dbReference type="Proteomes" id="UP000054383">
    <property type="component" value="Unassembled WGS sequence"/>
</dbReference>
<protein>
    <submittedName>
        <fullName evidence="1">Uncharacterized protein</fullName>
    </submittedName>
</protein>
<name>A0A0U1LTZ2_TALIS</name>
<dbReference type="EMBL" id="CVMT01000003">
    <property type="protein sequence ID" value="CRG86883.1"/>
    <property type="molecule type" value="Genomic_DNA"/>
</dbReference>
<sequence>MASLLPQTCGPIEHKPGENFLFVSLSHPGEIKNRDNQRAIRSRVMRDIGRSRRTRKRRPQQVTFGLEENFILENLASATHQSHIPSSLESWPFPVELNSRAKELISFMNSESDVVHRPFRTIWFSMALVDQSAFKLSMANASMFLAQRKDPDGFRYETCSETLEYFGQCLSLVTKRLEDPKDCVSEGVITTILGLICHDLYVGIWDRLAVHNAGLHLIYKLRGGFKGLGPNVPLFASWYDVLTCAMDDKPPYFPNYALEHAPSLGYTKSPLLETIIQRLQTSSDLVSLPEALDRLALIAHFVNNVTKTGSQWRKEDDMTPLYLVGSATHILLSMPRLNPSYKIINSTEFLRELTRLAMLILLERVKQAYHFTSNELLLFEAKFSNLLLAYPKDYGDVLPHLQLWAVMTVATLQPHAACQTLYAKRIANLMRLLGIESAQASFEMAKNIMWIESIAGEHPKQALVNAIDGIPP</sequence>
<dbReference type="Pfam" id="PF11951">
    <property type="entry name" value="Fungal_trans_2"/>
    <property type="match status" value="1"/>
</dbReference>
<dbReference type="OrthoDB" id="3469225at2759"/>
<organism evidence="1 2">
    <name type="scientific">Talaromyces islandicus</name>
    <name type="common">Penicillium islandicum</name>
    <dbReference type="NCBI Taxonomy" id="28573"/>
    <lineage>
        <taxon>Eukaryota</taxon>
        <taxon>Fungi</taxon>
        <taxon>Dikarya</taxon>
        <taxon>Ascomycota</taxon>
        <taxon>Pezizomycotina</taxon>
        <taxon>Eurotiomycetes</taxon>
        <taxon>Eurotiomycetidae</taxon>
        <taxon>Eurotiales</taxon>
        <taxon>Trichocomaceae</taxon>
        <taxon>Talaromyces</taxon>
        <taxon>Talaromyces sect. Islandici</taxon>
    </lineage>
</organism>